<evidence type="ECO:0000256" key="1">
    <source>
        <dbReference type="SAM" id="MobiDB-lite"/>
    </source>
</evidence>
<sequence>MDDKKGGLGKEFTYNKRKKDGVEGPPQAPPEEGMYKLGVVGSLLLLACTRSLDGVDVQIECGFVSLLVV</sequence>
<gene>
    <name evidence="2" type="ORF">HMPREF2132_09980</name>
</gene>
<dbReference type="AlphaFoldDB" id="A0AAW3FDV3"/>
<reference evidence="2 3" key="1">
    <citation type="submission" date="2014-07" db="EMBL/GenBank/DDBJ databases">
        <authorList>
            <person name="McCorrison J."/>
            <person name="Sanka R."/>
            <person name="Torralba M."/>
            <person name="Gillis M."/>
            <person name="Haft D.H."/>
            <person name="Methe B."/>
            <person name="Sutton G."/>
            <person name="Nelson K.E."/>
        </authorList>
    </citation>
    <scope>NUCLEOTIDE SEQUENCE [LARGE SCALE GENOMIC DNA]</scope>
    <source>
        <strain evidence="2 3">DNF00424</strain>
    </source>
</reference>
<name>A0AAW3FDV3_9BACT</name>
<dbReference type="Proteomes" id="UP000029533">
    <property type="component" value="Unassembled WGS sequence"/>
</dbReference>
<comment type="caution">
    <text evidence="2">The sequence shown here is derived from an EMBL/GenBank/DDBJ whole genome shotgun (WGS) entry which is preliminary data.</text>
</comment>
<evidence type="ECO:0000313" key="2">
    <source>
        <dbReference type="EMBL" id="KGF25319.1"/>
    </source>
</evidence>
<dbReference type="EMBL" id="JRNJ01000084">
    <property type="protein sequence ID" value="KGF25319.1"/>
    <property type="molecule type" value="Genomic_DNA"/>
</dbReference>
<protein>
    <submittedName>
        <fullName evidence="2">Uncharacterized protein</fullName>
    </submittedName>
</protein>
<feature type="region of interest" description="Disordered" evidence="1">
    <location>
        <begin position="1"/>
        <end position="31"/>
    </location>
</feature>
<evidence type="ECO:0000313" key="3">
    <source>
        <dbReference type="Proteomes" id="UP000029533"/>
    </source>
</evidence>
<organism evidence="2 3">
    <name type="scientific">Prevotella histicola JCM 15637 = DNF00424</name>
    <dbReference type="NCBI Taxonomy" id="1236504"/>
    <lineage>
        <taxon>Bacteria</taxon>
        <taxon>Pseudomonadati</taxon>
        <taxon>Bacteroidota</taxon>
        <taxon>Bacteroidia</taxon>
        <taxon>Bacteroidales</taxon>
        <taxon>Prevotellaceae</taxon>
        <taxon>Prevotella</taxon>
    </lineage>
</organism>
<accession>A0AAW3FDV3</accession>
<dbReference type="RefSeq" id="WP_036870739.1">
    <property type="nucleotide sequence ID" value="NZ_JRNJ01000084.1"/>
</dbReference>
<proteinExistence type="predicted"/>